<sequence>MQREKAWSIRPYPCTGIGMFLSPSISQHPAYAALLPSLKASGKFLDIGCYMGQDLRRLAHDGVPEANLIGADIVNHWDLGYEFSNDKDRFHAQYIESDLLHPNEAMQRLFGQIDVVSLIHVLHQWDWDTQILACKEIAKFSKPGSMVVGYQGGTNDIAKRTKRNLENGQKEFTLHDPETFRNMWDIVSEDMGMKWSTQAEIVPWNELATRMEDVTYLGEDFALLRFLITRVR</sequence>
<dbReference type="InterPro" id="IPR051654">
    <property type="entry name" value="Meroterpenoid_MTases"/>
</dbReference>
<dbReference type="PANTHER" id="PTHR35897">
    <property type="entry name" value="METHYLTRANSFERASE AUSD"/>
    <property type="match status" value="1"/>
</dbReference>
<dbReference type="Pfam" id="PF13489">
    <property type="entry name" value="Methyltransf_23"/>
    <property type="match status" value="1"/>
</dbReference>
<dbReference type="SUPFAM" id="SSF53335">
    <property type="entry name" value="S-adenosyl-L-methionine-dependent methyltransferases"/>
    <property type="match status" value="1"/>
</dbReference>
<organism evidence="1 2">
    <name type="scientific">Alternaria atra</name>
    <dbReference type="NCBI Taxonomy" id="119953"/>
    <lineage>
        <taxon>Eukaryota</taxon>
        <taxon>Fungi</taxon>
        <taxon>Dikarya</taxon>
        <taxon>Ascomycota</taxon>
        <taxon>Pezizomycotina</taxon>
        <taxon>Dothideomycetes</taxon>
        <taxon>Pleosporomycetidae</taxon>
        <taxon>Pleosporales</taxon>
        <taxon>Pleosporineae</taxon>
        <taxon>Pleosporaceae</taxon>
        <taxon>Alternaria</taxon>
        <taxon>Alternaria sect. Ulocladioides</taxon>
    </lineage>
</organism>
<dbReference type="GeneID" id="67015049"/>
<dbReference type="InterPro" id="IPR029063">
    <property type="entry name" value="SAM-dependent_MTases_sf"/>
</dbReference>
<evidence type="ECO:0000313" key="1">
    <source>
        <dbReference type="EMBL" id="CAG5154155.1"/>
    </source>
</evidence>
<evidence type="ECO:0000313" key="2">
    <source>
        <dbReference type="Proteomes" id="UP000676310"/>
    </source>
</evidence>
<dbReference type="RefSeq" id="XP_043167031.1">
    <property type="nucleotide sequence ID" value="XM_043311096.1"/>
</dbReference>
<dbReference type="Proteomes" id="UP000676310">
    <property type="component" value="Unassembled WGS sequence"/>
</dbReference>
<dbReference type="Gene3D" id="3.40.50.150">
    <property type="entry name" value="Vaccinia Virus protein VP39"/>
    <property type="match status" value="1"/>
</dbReference>
<comment type="caution">
    <text evidence="1">The sequence shown here is derived from an EMBL/GenBank/DDBJ whole genome shotgun (WGS) entry which is preliminary data.</text>
</comment>
<name>A0A8J2HZZ4_9PLEO</name>
<evidence type="ECO:0008006" key="3">
    <source>
        <dbReference type="Google" id="ProtNLM"/>
    </source>
</evidence>
<protein>
    <recommendedName>
        <fullName evidence="3">Methyltransferase domain-containing protein</fullName>
    </recommendedName>
</protein>
<proteinExistence type="predicted"/>
<keyword evidence="2" id="KW-1185">Reference proteome</keyword>
<accession>A0A8J2HZZ4</accession>
<reference evidence="1" key="1">
    <citation type="submission" date="2021-05" db="EMBL/GenBank/DDBJ databases">
        <authorList>
            <person name="Stam R."/>
        </authorList>
    </citation>
    <scope>NUCLEOTIDE SEQUENCE</scope>
    <source>
        <strain evidence="1">CS162</strain>
    </source>
</reference>
<dbReference type="PANTHER" id="PTHR35897:SF2">
    <property type="entry name" value="METHYLTRANSFERASE DOMAIN-CONTAINING PROTEIN"/>
    <property type="match status" value="1"/>
</dbReference>
<dbReference type="AlphaFoldDB" id="A0A8J2HZZ4"/>
<gene>
    <name evidence="1" type="ORF">ALTATR162_LOCUS3488</name>
</gene>
<dbReference type="OrthoDB" id="2094832at2759"/>
<dbReference type="EMBL" id="CAJRGZ010000016">
    <property type="protein sequence ID" value="CAG5154155.1"/>
    <property type="molecule type" value="Genomic_DNA"/>
</dbReference>